<dbReference type="AlphaFoldDB" id="A0A832TCR7"/>
<evidence type="ECO:0000313" key="9">
    <source>
        <dbReference type="Proteomes" id="UP000619545"/>
    </source>
</evidence>
<keyword evidence="2" id="KW-1003">Cell membrane</keyword>
<keyword evidence="5 6" id="KW-0472">Membrane</keyword>
<dbReference type="Proteomes" id="UP000619545">
    <property type="component" value="Unassembled WGS sequence"/>
</dbReference>
<evidence type="ECO:0000259" key="7">
    <source>
        <dbReference type="Pfam" id="PF06271"/>
    </source>
</evidence>
<keyword evidence="4 6" id="KW-1133">Transmembrane helix</keyword>
<comment type="subcellular location">
    <subcellularLocation>
        <location evidence="1">Cell membrane</location>
        <topology evidence="1">Multi-pass membrane protein</topology>
    </subcellularLocation>
</comment>
<dbReference type="Pfam" id="PF06271">
    <property type="entry name" value="RDD"/>
    <property type="match status" value="1"/>
</dbReference>
<dbReference type="RefSeq" id="WP_011018778.1">
    <property type="nucleotide sequence ID" value="NZ_DUJS01000004.1"/>
</dbReference>
<dbReference type="GeneID" id="1477711"/>
<gene>
    <name evidence="8" type="ORF">HA336_04280</name>
</gene>
<comment type="caution">
    <text evidence="8">The sequence shown here is derived from an EMBL/GenBank/DDBJ whole genome shotgun (WGS) entry which is preliminary data.</text>
</comment>
<organism evidence="8 9">
    <name type="scientific">Methanopyrus kandleri</name>
    <dbReference type="NCBI Taxonomy" id="2320"/>
    <lineage>
        <taxon>Archaea</taxon>
        <taxon>Methanobacteriati</taxon>
        <taxon>Methanobacteriota</taxon>
        <taxon>Methanomada group</taxon>
        <taxon>Methanopyri</taxon>
        <taxon>Methanopyrales</taxon>
        <taxon>Methanopyraceae</taxon>
        <taxon>Methanopyrus</taxon>
    </lineage>
</organism>
<evidence type="ECO:0000256" key="4">
    <source>
        <dbReference type="ARBA" id="ARBA00022989"/>
    </source>
</evidence>
<name>A0A832TCR7_9EURY</name>
<reference evidence="8" key="1">
    <citation type="journal article" date="2020" name="bioRxiv">
        <title>A rank-normalized archaeal taxonomy based on genome phylogeny resolves widespread incomplete and uneven classifications.</title>
        <authorList>
            <person name="Rinke C."/>
            <person name="Chuvochina M."/>
            <person name="Mussig A.J."/>
            <person name="Chaumeil P.-A."/>
            <person name="Waite D.W."/>
            <person name="Whitman W.B."/>
            <person name="Parks D.H."/>
            <person name="Hugenholtz P."/>
        </authorList>
    </citation>
    <scope>NUCLEOTIDE SEQUENCE</scope>
    <source>
        <strain evidence="8">UBA8853</strain>
    </source>
</reference>
<dbReference type="EMBL" id="DUJS01000004">
    <property type="protein sequence ID" value="HII70433.1"/>
    <property type="molecule type" value="Genomic_DNA"/>
</dbReference>
<dbReference type="GO" id="GO:0005886">
    <property type="term" value="C:plasma membrane"/>
    <property type="evidence" value="ECO:0007669"/>
    <property type="project" value="UniProtKB-SubCell"/>
</dbReference>
<feature type="transmembrane region" description="Helical" evidence="6">
    <location>
        <begin position="12"/>
        <end position="32"/>
    </location>
</feature>
<protein>
    <submittedName>
        <fullName evidence="8">RDD family protein</fullName>
    </submittedName>
</protein>
<dbReference type="OMA" id="IGWIAMP"/>
<evidence type="ECO:0000256" key="6">
    <source>
        <dbReference type="SAM" id="Phobius"/>
    </source>
</evidence>
<dbReference type="PANTHER" id="PTHR36115">
    <property type="entry name" value="PROLINE-RICH ANTIGEN HOMOLOG-RELATED"/>
    <property type="match status" value="1"/>
</dbReference>
<accession>A0A832TCR7</accession>
<sequence length="127" mass="13816">MNPAPSELRFGAYAIDCVITAVMSLLICLALARPVTPVRFLSTWSLISWIYWTMFEGTYGESPGKRVFGLKVVNEEGEAVSLPEAAIRNVSKALPVVCYVDGALILLTESRQRAFDLLAGTFVVTSG</sequence>
<dbReference type="InterPro" id="IPR010432">
    <property type="entry name" value="RDD"/>
</dbReference>
<proteinExistence type="predicted"/>
<dbReference type="InterPro" id="IPR051791">
    <property type="entry name" value="Pra-immunoreactive"/>
</dbReference>
<evidence type="ECO:0000256" key="5">
    <source>
        <dbReference type="ARBA" id="ARBA00023136"/>
    </source>
</evidence>
<evidence type="ECO:0000256" key="1">
    <source>
        <dbReference type="ARBA" id="ARBA00004651"/>
    </source>
</evidence>
<evidence type="ECO:0000313" key="8">
    <source>
        <dbReference type="EMBL" id="HII70433.1"/>
    </source>
</evidence>
<keyword evidence="3 6" id="KW-0812">Transmembrane</keyword>
<evidence type="ECO:0000256" key="2">
    <source>
        <dbReference type="ARBA" id="ARBA00022475"/>
    </source>
</evidence>
<evidence type="ECO:0000256" key="3">
    <source>
        <dbReference type="ARBA" id="ARBA00022692"/>
    </source>
</evidence>
<feature type="domain" description="RDD" evidence="7">
    <location>
        <begin position="9"/>
        <end position="120"/>
    </location>
</feature>